<comment type="caution">
    <text evidence="2">The sequence shown here is derived from an EMBL/GenBank/DDBJ whole genome shotgun (WGS) entry which is preliminary data.</text>
</comment>
<feature type="region of interest" description="Disordered" evidence="1">
    <location>
        <begin position="101"/>
        <end position="145"/>
    </location>
</feature>
<evidence type="ECO:0000313" key="3">
    <source>
        <dbReference type="Proteomes" id="UP001457282"/>
    </source>
</evidence>
<gene>
    <name evidence="2" type="ORF">M0R45_006930</name>
</gene>
<accession>A0AAW1YSK6</accession>
<keyword evidence="3" id="KW-1185">Reference proteome</keyword>
<sequence length="145" mass="16684">MYTPQNWNLLLNFMSSCRHSPHHRTSAIAPLLLQAQSASIPRAQLGLLRHRSTTLLSAIDHTTPCHHDKSNSRHPHRASSLSSRIIISNFLSSDPVFTIRAPPHKSHFTTAPLPRLRRYDSPSEQRKGMRKKGKRKKRRSREEEK</sequence>
<protein>
    <submittedName>
        <fullName evidence="2">Uncharacterized protein</fullName>
    </submittedName>
</protein>
<evidence type="ECO:0000256" key="1">
    <source>
        <dbReference type="SAM" id="MobiDB-lite"/>
    </source>
</evidence>
<dbReference type="AlphaFoldDB" id="A0AAW1YSK6"/>
<feature type="compositionally biased region" description="Basic and acidic residues" evidence="1">
    <location>
        <begin position="117"/>
        <end position="127"/>
    </location>
</feature>
<dbReference type="EMBL" id="JBEDUW010000001">
    <property type="protein sequence ID" value="KAK9951491.1"/>
    <property type="molecule type" value="Genomic_DNA"/>
</dbReference>
<name>A0AAW1YSK6_RUBAR</name>
<proteinExistence type="predicted"/>
<reference evidence="2 3" key="1">
    <citation type="journal article" date="2023" name="G3 (Bethesda)">
        <title>A chromosome-length genome assembly and annotation of blackberry (Rubus argutus, cv. 'Hillquist').</title>
        <authorList>
            <person name="Bruna T."/>
            <person name="Aryal R."/>
            <person name="Dudchenko O."/>
            <person name="Sargent D.J."/>
            <person name="Mead D."/>
            <person name="Buti M."/>
            <person name="Cavallini A."/>
            <person name="Hytonen T."/>
            <person name="Andres J."/>
            <person name="Pham M."/>
            <person name="Weisz D."/>
            <person name="Mascagni F."/>
            <person name="Usai G."/>
            <person name="Natali L."/>
            <person name="Bassil N."/>
            <person name="Fernandez G.E."/>
            <person name="Lomsadze A."/>
            <person name="Armour M."/>
            <person name="Olukolu B."/>
            <person name="Poorten T."/>
            <person name="Britton C."/>
            <person name="Davik J."/>
            <person name="Ashrafi H."/>
            <person name="Aiden E.L."/>
            <person name="Borodovsky M."/>
            <person name="Worthington M."/>
        </authorList>
    </citation>
    <scope>NUCLEOTIDE SEQUENCE [LARGE SCALE GENOMIC DNA]</scope>
    <source>
        <strain evidence="2">PI 553951</strain>
    </source>
</reference>
<dbReference type="Proteomes" id="UP001457282">
    <property type="component" value="Unassembled WGS sequence"/>
</dbReference>
<evidence type="ECO:0000313" key="2">
    <source>
        <dbReference type="EMBL" id="KAK9951491.1"/>
    </source>
</evidence>
<feature type="compositionally biased region" description="Basic residues" evidence="1">
    <location>
        <begin position="128"/>
        <end position="139"/>
    </location>
</feature>
<organism evidence="2 3">
    <name type="scientific">Rubus argutus</name>
    <name type="common">Southern blackberry</name>
    <dbReference type="NCBI Taxonomy" id="59490"/>
    <lineage>
        <taxon>Eukaryota</taxon>
        <taxon>Viridiplantae</taxon>
        <taxon>Streptophyta</taxon>
        <taxon>Embryophyta</taxon>
        <taxon>Tracheophyta</taxon>
        <taxon>Spermatophyta</taxon>
        <taxon>Magnoliopsida</taxon>
        <taxon>eudicotyledons</taxon>
        <taxon>Gunneridae</taxon>
        <taxon>Pentapetalae</taxon>
        <taxon>rosids</taxon>
        <taxon>fabids</taxon>
        <taxon>Rosales</taxon>
        <taxon>Rosaceae</taxon>
        <taxon>Rosoideae</taxon>
        <taxon>Rosoideae incertae sedis</taxon>
        <taxon>Rubus</taxon>
    </lineage>
</organism>